<dbReference type="PANTHER" id="PTHR15263">
    <property type="entry name" value="I-KAPPA-B-LIKE PROTEIN IKBL"/>
    <property type="match status" value="1"/>
</dbReference>
<keyword evidence="3" id="KW-0677">Repeat</keyword>
<keyword evidence="9" id="KW-1185">Reference proteome</keyword>
<evidence type="ECO:0000256" key="1">
    <source>
        <dbReference type="ARBA" id="ARBA00004123"/>
    </source>
</evidence>
<evidence type="ECO:0000256" key="6">
    <source>
        <dbReference type="SAM" id="Coils"/>
    </source>
</evidence>
<keyword evidence="6" id="KW-0175">Coiled coil</keyword>
<accession>A0A507B293</accession>
<feature type="coiled-coil region" evidence="6">
    <location>
        <begin position="223"/>
        <end position="251"/>
    </location>
</feature>
<dbReference type="GO" id="GO:0005634">
    <property type="term" value="C:nucleus"/>
    <property type="evidence" value="ECO:0007669"/>
    <property type="project" value="UniProtKB-SubCell"/>
</dbReference>
<evidence type="ECO:0000313" key="8">
    <source>
        <dbReference type="EMBL" id="TPX11191.1"/>
    </source>
</evidence>
<feature type="compositionally biased region" description="Basic and acidic residues" evidence="7">
    <location>
        <begin position="21"/>
        <end position="35"/>
    </location>
</feature>
<feature type="compositionally biased region" description="Basic and acidic residues" evidence="7">
    <location>
        <begin position="79"/>
        <end position="88"/>
    </location>
</feature>
<evidence type="ECO:0008006" key="10">
    <source>
        <dbReference type="Google" id="ProtNLM"/>
    </source>
</evidence>
<evidence type="ECO:0000256" key="7">
    <source>
        <dbReference type="SAM" id="MobiDB-lite"/>
    </source>
</evidence>
<keyword evidence="2" id="KW-0597">Phosphoprotein</keyword>
<dbReference type="PANTHER" id="PTHR15263:SF1">
    <property type="entry name" value="NF-KAPPA-B INHIBITOR-LIKE PROTEIN 1"/>
    <property type="match status" value="1"/>
</dbReference>
<dbReference type="Proteomes" id="UP000319257">
    <property type="component" value="Unassembled WGS sequence"/>
</dbReference>
<feature type="region of interest" description="Disordered" evidence="7">
    <location>
        <begin position="1"/>
        <end position="162"/>
    </location>
</feature>
<comment type="caution">
    <text evidence="8">The sequence shown here is derived from an EMBL/GenBank/DDBJ whole genome shotgun (WGS) entry which is preliminary data.</text>
</comment>
<dbReference type="GeneID" id="41968456"/>
<dbReference type="OrthoDB" id="412109at2759"/>
<dbReference type="GO" id="GO:0043124">
    <property type="term" value="P:negative regulation of canonical NF-kappaB signal transduction"/>
    <property type="evidence" value="ECO:0007669"/>
    <property type="project" value="InterPro"/>
</dbReference>
<keyword evidence="5" id="KW-0539">Nucleus</keyword>
<dbReference type="InterPro" id="IPR038753">
    <property type="entry name" value="NFKBIL1"/>
</dbReference>
<keyword evidence="4" id="KW-0040">ANK repeat</keyword>
<organism evidence="8 9">
    <name type="scientific">Thyridium curvatum</name>
    <dbReference type="NCBI Taxonomy" id="1093900"/>
    <lineage>
        <taxon>Eukaryota</taxon>
        <taxon>Fungi</taxon>
        <taxon>Dikarya</taxon>
        <taxon>Ascomycota</taxon>
        <taxon>Pezizomycotina</taxon>
        <taxon>Sordariomycetes</taxon>
        <taxon>Sordariomycetidae</taxon>
        <taxon>Thyridiales</taxon>
        <taxon>Thyridiaceae</taxon>
        <taxon>Thyridium</taxon>
    </lineage>
</organism>
<dbReference type="InParanoid" id="A0A507B293"/>
<gene>
    <name evidence="8" type="ORF">E0L32_001009</name>
</gene>
<name>A0A507B293_9PEZI</name>
<dbReference type="EMBL" id="SKBQ01000004">
    <property type="protein sequence ID" value="TPX11191.1"/>
    <property type="molecule type" value="Genomic_DNA"/>
</dbReference>
<evidence type="ECO:0000256" key="5">
    <source>
        <dbReference type="ARBA" id="ARBA00023242"/>
    </source>
</evidence>
<feature type="compositionally biased region" description="Basic residues" evidence="7">
    <location>
        <begin position="89"/>
        <end position="99"/>
    </location>
</feature>
<evidence type="ECO:0000256" key="2">
    <source>
        <dbReference type="ARBA" id="ARBA00022553"/>
    </source>
</evidence>
<sequence>MTEESRAPKRVHILSSINPPEHLHDEPHDKSRNDDAPDSTSPQDDKTEENVTEKDSQKPQTSRFRFKSKDSRSRHRSDRHRDGDEQGRSHRRHRSRSRSPSRDRDDGSSSRHHRHHHRRHKRRRRRRSGSPPREDEKRETEPDDPYAPPPLSPDAAFREALFDAMADDEGASYWEGVYGQPLHVYGDPGRPNAQTGELERMTEEEYAAYVRQRMWEKTHAGLLEERERRAREREERAAREDEERRVTAEMERSLRRGEERRRKKAWAARWEQYVRAWDGWDGGSVDGIPWPVESGRRGDTEDAEAVRQFFVLGLNLEALGEKAFAARLKDERVRWHPDKMQQRLGGREKADPALMKDVTAIFQIIDKLWADVRARGSA</sequence>
<feature type="compositionally biased region" description="Basic and acidic residues" evidence="7">
    <location>
        <begin position="43"/>
        <end position="57"/>
    </location>
</feature>
<feature type="compositionally biased region" description="Basic residues" evidence="7">
    <location>
        <begin position="110"/>
        <end position="128"/>
    </location>
</feature>
<evidence type="ECO:0000313" key="9">
    <source>
        <dbReference type="Proteomes" id="UP000319257"/>
    </source>
</evidence>
<dbReference type="AlphaFoldDB" id="A0A507B293"/>
<dbReference type="RefSeq" id="XP_030992902.1">
    <property type="nucleotide sequence ID" value="XM_031132718.1"/>
</dbReference>
<evidence type="ECO:0000256" key="4">
    <source>
        <dbReference type="ARBA" id="ARBA00023043"/>
    </source>
</evidence>
<feature type="compositionally biased region" description="Basic and acidic residues" evidence="7">
    <location>
        <begin position="100"/>
        <end position="109"/>
    </location>
</feature>
<evidence type="ECO:0000256" key="3">
    <source>
        <dbReference type="ARBA" id="ARBA00022737"/>
    </source>
</evidence>
<proteinExistence type="predicted"/>
<reference evidence="8 9" key="1">
    <citation type="submission" date="2019-06" db="EMBL/GenBank/DDBJ databases">
        <title>Draft genome sequence of the filamentous fungus Phialemoniopsis curvata isolated from diesel fuel.</title>
        <authorList>
            <person name="Varaljay V.A."/>
            <person name="Lyon W.J."/>
            <person name="Crouch A.L."/>
            <person name="Drake C.E."/>
            <person name="Hollomon J.M."/>
            <person name="Nadeau L.J."/>
            <person name="Nunn H.S."/>
            <person name="Stevenson B.S."/>
            <person name="Bojanowski C.L."/>
            <person name="Crookes-Goodson W.J."/>
        </authorList>
    </citation>
    <scope>NUCLEOTIDE SEQUENCE [LARGE SCALE GENOMIC DNA]</scope>
    <source>
        <strain evidence="8 9">D216</strain>
    </source>
</reference>
<comment type="subcellular location">
    <subcellularLocation>
        <location evidence="1">Nucleus</location>
    </subcellularLocation>
</comment>
<protein>
    <recommendedName>
        <fullName evidence="10">NF-kappa-B inhibitor-like protein 1</fullName>
    </recommendedName>
</protein>